<keyword evidence="3" id="KW-1185">Reference proteome</keyword>
<proteinExistence type="predicted"/>
<dbReference type="OrthoDB" id="6629216at2759"/>
<evidence type="ECO:0000256" key="1">
    <source>
        <dbReference type="SAM" id="SignalP"/>
    </source>
</evidence>
<feature type="chain" id="PRO_5022870448" evidence="1">
    <location>
        <begin position="18"/>
        <end position="101"/>
    </location>
</feature>
<dbReference type="Proteomes" id="UP000325440">
    <property type="component" value="Unassembled WGS sequence"/>
</dbReference>
<protein>
    <submittedName>
        <fullName evidence="2">Uncharacterized protein</fullName>
    </submittedName>
</protein>
<name>A0A5E4NIW5_9HEMI</name>
<reference evidence="2 3" key="1">
    <citation type="submission" date="2019-08" db="EMBL/GenBank/DDBJ databases">
        <authorList>
            <person name="Alioto T."/>
            <person name="Alioto T."/>
            <person name="Gomez Garrido J."/>
        </authorList>
    </citation>
    <scope>NUCLEOTIDE SEQUENCE [LARGE SCALE GENOMIC DNA]</scope>
</reference>
<feature type="signal peptide" evidence="1">
    <location>
        <begin position="1"/>
        <end position="17"/>
    </location>
</feature>
<dbReference type="AlphaFoldDB" id="A0A5E4NIW5"/>
<organism evidence="2 3">
    <name type="scientific">Cinara cedri</name>
    <dbReference type="NCBI Taxonomy" id="506608"/>
    <lineage>
        <taxon>Eukaryota</taxon>
        <taxon>Metazoa</taxon>
        <taxon>Ecdysozoa</taxon>
        <taxon>Arthropoda</taxon>
        <taxon>Hexapoda</taxon>
        <taxon>Insecta</taxon>
        <taxon>Pterygota</taxon>
        <taxon>Neoptera</taxon>
        <taxon>Paraneoptera</taxon>
        <taxon>Hemiptera</taxon>
        <taxon>Sternorrhyncha</taxon>
        <taxon>Aphidomorpha</taxon>
        <taxon>Aphidoidea</taxon>
        <taxon>Aphididae</taxon>
        <taxon>Lachninae</taxon>
        <taxon>Cinara</taxon>
    </lineage>
</organism>
<sequence length="101" mass="11123">MQFLMIFVVAMAVAARGAPSHNIVTPVILPKVHLASPDVTVVKQPYVIQQTEPVFRHVYYADPLSLPVPYVSHHVAYHQPPAATAAVYHHSPYAPAVNYIV</sequence>
<evidence type="ECO:0000313" key="3">
    <source>
        <dbReference type="Proteomes" id="UP000325440"/>
    </source>
</evidence>
<accession>A0A5E4NIW5</accession>
<evidence type="ECO:0000313" key="2">
    <source>
        <dbReference type="EMBL" id="VVC43675.1"/>
    </source>
</evidence>
<gene>
    <name evidence="2" type="ORF">CINCED_3A019350</name>
</gene>
<dbReference type="EMBL" id="CABPRJ010002371">
    <property type="protein sequence ID" value="VVC43675.1"/>
    <property type="molecule type" value="Genomic_DNA"/>
</dbReference>
<keyword evidence="1" id="KW-0732">Signal</keyword>